<organism evidence="1 2">
    <name type="scientific">Cotesia typhae</name>
    <dbReference type="NCBI Taxonomy" id="2053667"/>
    <lineage>
        <taxon>Eukaryota</taxon>
        <taxon>Metazoa</taxon>
        <taxon>Ecdysozoa</taxon>
        <taxon>Arthropoda</taxon>
        <taxon>Hexapoda</taxon>
        <taxon>Insecta</taxon>
        <taxon>Pterygota</taxon>
        <taxon>Neoptera</taxon>
        <taxon>Endopterygota</taxon>
        <taxon>Hymenoptera</taxon>
        <taxon>Apocrita</taxon>
        <taxon>Ichneumonoidea</taxon>
        <taxon>Braconidae</taxon>
        <taxon>Microgastrinae</taxon>
        <taxon>Cotesia</taxon>
    </lineage>
</organism>
<protein>
    <submittedName>
        <fullName evidence="1">Uncharacterized protein</fullName>
    </submittedName>
</protein>
<dbReference type="EMBL" id="JAAOIC020000016">
    <property type="protein sequence ID" value="KAG8041571.1"/>
    <property type="molecule type" value="Genomic_DNA"/>
</dbReference>
<dbReference type="Proteomes" id="UP000729913">
    <property type="component" value="Unassembled WGS sequence"/>
</dbReference>
<proteinExistence type="predicted"/>
<reference evidence="1" key="1">
    <citation type="submission" date="2020-03" db="EMBL/GenBank/DDBJ databases">
        <authorList>
            <person name="Chebbi M.A."/>
            <person name="Drezen J.M."/>
        </authorList>
    </citation>
    <scope>NUCLEOTIDE SEQUENCE</scope>
    <source>
        <tissue evidence="1">Whole body</tissue>
    </source>
</reference>
<dbReference type="OrthoDB" id="10368570at2759"/>
<dbReference type="PANTHER" id="PTHR47890">
    <property type="entry name" value="LD24308P"/>
    <property type="match status" value="1"/>
</dbReference>
<keyword evidence="2" id="KW-1185">Reference proteome</keyword>
<evidence type="ECO:0000313" key="1">
    <source>
        <dbReference type="EMBL" id="KAG8041571.1"/>
    </source>
</evidence>
<reference evidence="1" key="2">
    <citation type="submission" date="2021-04" db="EMBL/GenBank/DDBJ databases">
        <title>Genome-wide patterns of bracovirus chromosomal integration into multiple host tissues during parasitism.</title>
        <authorList>
            <person name="Chebbi M.A.C."/>
        </authorList>
    </citation>
    <scope>NUCLEOTIDE SEQUENCE</scope>
    <source>
        <tissue evidence="1">Whole body</tissue>
    </source>
</reference>
<comment type="caution">
    <text evidence="1">The sequence shown here is derived from an EMBL/GenBank/DDBJ whole genome shotgun (WGS) entry which is preliminary data.</text>
</comment>
<gene>
    <name evidence="1" type="ORF">G9C98_002864</name>
</gene>
<sequence length="1252" mass="143714">MIQKTSKIMNNINYYIYNCDAPVDTQGNETLNLELKRIMETKIILEEHLSKTQLCDHNCDLQVIGQDINRTHCEEFRDCRHISTHTNSCEPGSGSSDPCDENQHPCGYCICTCMINSQNSTHITTAIDFREQMSDIVNNKVVVGVKFSESNHMIHINILESKLYPGMNNLFHGVRLASEIIEYNEKAQNYHIIHENGTVTTLIPGVDYGHPETMLLDDVIAPVGHVVTGVRFKIAGDLKEPPVRSGPIQMQIRVTPFDFKNNTLVNLGKTRWIAANSANPREEMLLEEPNKPTKSLKNLPDSRPNQFIRFRRTDFRKNAGQSIVPFFDGQMIGRSEPPPLGGIGVYHRGCEGCGGFLAFRIFNANLSRLLVAGNRKSRRSSDDMISANKQLNVRNISSIFNYLKRIESTALNDYKFNSSLSDKENEKLLDRINTDKEKEFTQLTSMSLEFDGTDHESEWDEIIAMIGINGFKIKPDYMVAYFFSVGNDIDNLLKKIDSSMVFFKPVGRMSLYNGSASNFCTYTLTTLDTFFGTLHHESLAKLYAKFIGRMVKTEMVAIFTEQINNQMNLCGKLMSFNRALWNYYHKMIMGHIKYCILMYYKWVMDVRCANKPIVYDIMWLNLATEQAQKMMNETRRALRNVNYYVHNCDPTSDEQEIELKRMIQAVLMDESDLSSTQSCGHRCNLKLIGNKVNNTGCQELRDCQYIDHDVDICPLEKKSRRYSWFWDSAGNVYGHIKTCENLTLLTSKSRRKNQELCGYCLCTCVTRPSKSHYVTTTISFREQVSNIEENMVITSIQFTEQDYMIHIQAMEAQLSQSSQMGDDRWIPLENFDYNEATEQYYKVHKNGTHTPLLLGVDYARPEIMNLDDVMAPSSYVVTGVRFRFAGDSLEKPKLKAGPIQLQIRVTPFDFIRGKLIDLDKTHWIGSQSSTQRTKMRLENSNRPTRCRKNNPDSVSNQFIEFHASDLRKDAGQSTVPFFDGQIVSFYDTSPFGGVGLYHPQNSVISAELNLDDVKSVKNFFDTLALKANSDYKLNYLVRNSENKKVLQLIFEDKQRIFDELVNISTTLKYSSHKSEWVNLMRSLAKFEIPGGMYDSYHLHISEDELDFLRERIELSIEAFRSVGHLDDEHDVEYFCNKGYPLANMFLEQLHHESVHTSYLNIIGIVRDKMETLMNTKEEQEKLNKYLFEDINRVIYANNDSLLRDAKLLHAEYEIMNSGCGFCLCTCVSKPSKAQPVTAALSFREQVLDIANN</sequence>
<dbReference type="PANTHER" id="PTHR47890:SF1">
    <property type="entry name" value="LD24308P"/>
    <property type="match status" value="1"/>
</dbReference>
<dbReference type="AlphaFoldDB" id="A0A8J5RHQ5"/>
<name>A0A8J5RHQ5_9HYME</name>
<accession>A0A8J5RHQ5</accession>
<feature type="non-terminal residue" evidence="1">
    <location>
        <position position="1"/>
    </location>
</feature>
<evidence type="ECO:0000313" key="2">
    <source>
        <dbReference type="Proteomes" id="UP000729913"/>
    </source>
</evidence>
<dbReference type="InterPro" id="IPR032062">
    <property type="entry name" value="DUF4803"/>
</dbReference>
<dbReference type="Pfam" id="PF16061">
    <property type="entry name" value="DUF4803"/>
    <property type="match status" value="2"/>
</dbReference>